<dbReference type="EMBL" id="WVTA01000006">
    <property type="protein sequence ID" value="KAK3209501.1"/>
    <property type="molecule type" value="Genomic_DNA"/>
</dbReference>
<accession>A0AAN6LYI3</accession>
<name>A0AAN6LYI3_9PLEO</name>
<reference evidence="1 2" key="1">
    <citation type="submission" date="2021-02" db="EMBL/GenBank/DDBJ databases">
        <title>Genome assembly of Pseudopithomyces chartarum.</title>
        <authorList>
            <person name="Jauregui R."/>
            <person name="Singh J."/>
            <person name="Voisey C."/>
        </authorList>
    </citation>
    <scope>NUCLEOTIDE SEQUENCE [LARGE SCALE GENOMIC DNA]</scope>
    <source>
        <strain evidence="1 2">AGR01</strain>
    </source>
</reference>
<comment type="caution">
    <text evidence="1">The sequence shown here is derived from an EMBL/GenBank/DDBJ whole genome shotgun (WGS) entry which is preliminary data.</text>
</comment>
<dbReference type="AlphaFoldDB" id="A0AAN6LYI3"/>
<evidence type="ECO:0000313" key="1">
    <source>
        <dbReference type="EMBL" id="KAK3209501.1"/>
    </source>
</evidence>
<organism evidence="1 2">
    <name type="scientific">Pseudopithomyces chartarum</name>
    <dbReference type="NCBI Taxonomy" id="1892770"/>
    <lineage>
        <taxon>Eukaryota</taxon>
        <taxon>Fungi</taxon>
        <taxon>Dikarya</taxon>
        <taxon>Ascomycota</taxon>
        <taxon>Pezizomycotina</taxon>
        <taxon>Dothideomycetes</taxon>
        <taxon>Pleosporomycetidae</taxon>
        <taxon>Pleosporales</taxon>
        <taxon>Massarineae</taxon>
        <taxon>Didymosphaeriaceae</taxon>
        <taxon>Pseudopithomyces</taxon>
    </lineage>
</organism>
<proteinExistence type="predicted"/>
<sequence>MSTTTVNTVLSRADTNRASAMNDLVSKTAPVRGILSSTVDITTLTAAERKGLLEGPKIDIYIGNKMVFRSGAVRAFMAWSPKANTYFRANPTSQKIVFREGAADPQAVVDVLKATITYYGMGGATPATVRMGTTTTQMVKLCQAGILLEMKNRIEHIYKRLKHVIATTLPPYEDLDAMLETIPASDSLFKLLATNLANRRFQKRIPDPEDFKIYLQGHVALKNAMDAIDATHQTERQAAREAQVAQIAQIKEERKWAAQKKHREREVRARVAVIKEKMNATEGGIVSLTREEAELKRELGF</sequence>
<keyword evidence="2" id="KW-1185">Reference proteome</keyword>
<gene>
    <name evidence="1" type="ORF">GRF29_69g2029579</name>
</gene>
<protein>
    <submittedName>
        <fullName evidence="1">Uncharacterized protein</fullName>
    </submittedName>
</protein>
<evidence type="ECO:0000313" key="2">
    <source>
        <dbReference type="Proteomes" id="UP001280581"/>
    </source>
</evidence>
<dbReference type="Proteomes" id="UP001280581">
    <property type="component" value="Unassembled WGS sequence"/>
</dbReference>